<accession>E2EKL4</accession>
<feature type="compositionally biased region" description="Low complexity" evidence="1">
    <location>
        <begin position="20"/>
        <end position="34"/>
    </location>
</feature>
<dbReference type="AlphaFoldDB" id="E2EKL4"/>
<gene>
    <name evidence="2" type="primary">sanX</name>
</gene>
<dbReference type="EMBL" id="GU937384">
    <property type="protein sequence ID" value="ADG86330.1"/>
    <property type="molecule type" value="Genomic_DNA"/>
</dbReference>
<evidence type="ECO:0000256" key="1">
    <source>
        <dbReference type="SAM" id="MobiDB-lite"/>
    </source>
</evidence>
<sequence length="101" mass="10387">MAVRGSPWPVEQETAGSGGACAVRRVGVRGVSSGPGPDADRLRNGELRAGPGRSGPGLTLITYETVTRRRPKSARGVSAVRGGSSTRGRTGPPHQRRCPGA</sequence>
<reference evidence="2" key="1">
    <citation type="journal article" date="2010" name="J. Am. Chem. Soc.">
        <title>Cloning, sequencing, heterologous expression, and mechanistic analysis of A-74528 biosynthesis.</title>
        <authorList>
            <person name="Zaleta-Rivera K."/>
            <person name="Charkoudian L.K."/>
            <person name="Ridley C.P."/>
            <person name="Khosla C."/>
        </authorList>
    </citation>
    <scope>NUCLEOTIDE SEQUENCE</scope>
    <source>
        <strain evidence="2">SANK 61196</strain>
    </source>
</reference>
<name>E2EKL4_9ACTN</name>
<proteinExistence type="predicted"/>
<feature type="region of interest" description="Disordered" evidence="1">
    <location>
        <begin position="1"/>
        <end position="101"/>
    </location>
</feature>
<feature type="compositionally biased region" description="Low complexity" evidence="1">
    <location>
        <begin position="74"/>
        <end position="91"/>
    </location>
</feature>
<evidence type="ECO:0000313" key="2">
    <source>
        <dbReference type="EMBL" id="ADG86330.1"/>
    </source>
</evidence>
<protein>
    <submittedName>
        <fullName evidence="2">Uncharacterized protein sanX</fullName>
    </submittedName>
</protein>
<organism evidence="2">
    <name type="scientific">Streptomyces sp. SANK 61196</name>
    <dbReference type="NCBI Taxonomy" id="764784"/>
    <lineage>
        <taxon>Bacteria</taxon>
        <taxon>Bacillati</taxon>
        <taxon>Actinomycetota</taxon>
        <taxon>Actinomycetes</taxon>
        <taxon>Kitasatosporales</taxon>
        <taxon>Streptomycetaceae</taxon>
        <taxon>Streptomyces</taxon>
    </lineage>
</organism>